<protein>
    <submittedName>
        <fullName evidence="2">Uncharacterized protein</fullName>
    </submittedName>
</protein>
<evidence type="ECO:0000256" key="1">
    <source>
        <dbReference type="SAM" id="MobiDB-lite"/>
    </source>
</evidence>
<reference evidence="2 3" key="1">
    <citation type="journal article" date="2015" name="Nat. Commun.">
        <title>Outbred genome sequencing and CRISPR/Cas9 gene editing in butterflies.</title>
        <authorList>
            <person name="Li X."/>
            <person name="Fan D."/>
            <person name="Zhang W."/>
            <person name="Liu G."/>
            <person name="Zhang L."/>
            <person name="Zhao L."/>
            <person name="Fang X."/>
            <person name="Chen L."/>
            <person name="Dong Y."/>
            <person name="Chen Y."/>
            <person name="Ding Y."/>
            <person name="Zhao R."/>
            <person name="Feng M."/>
            <person name="Zhu Y."/>
            <person name="Feng Y."/>
            <person name="Jiang X."/>
            <person name="Zhu D."/>
            <person name="Xiang H."/>
            <person name="Feng X."/>
            <person name="Li S."/>
            <person name="Wang J."/>
            <person name="Zhang G."/>
            <person name="Kronforst M.R."/>
            <person name="Wang W."/>
        </authorList>
    </citation>
    <scope>NUCLEOTIDE SEQUENCE [LARGE SCALE GENOMIC DNA]</scope>
    <source>
        <strain evidence="2">Ya'a_city_454_Px</strain>
        <tissue evidence="2">Whole body</tissue>
    </source>
</reference>
<organism evidence="2 3">
    <name type="scientific">Papilio xuthus</name>
    <name type="common">Asian swallowtail butterfly</name>
    <dbReference type="NCBI Taxonomy" id="66420"/>
    <lineage>
        <taxon>Eukaryota</taxon>
        <taxon>Metazoa</taxon>
        <taxon>Ecdysozoa</taxon>
        <taxon>Arthropoda</taxon>
        <taxon>Hexapoda</taxon>
        <taxon>Insecta</taxon>
        <taxon>Pterygota</taxon>
        <taxon>Neoptera</taxon>
        <taxon>Endopterygota</taxon>
        <taxon>Lepidoptera</taxon>
        <taxon>Glossata</taxon>
        <taxon>Ditrysia</taxon>
        <taxon>Papilionoidea</taxon>
        <taxon>Papilionidae</taxon>
        <taxon>Papilioninae</taxon>
        <taxon>Papilio</taxon>
    </lineage>
</organism>
<evidence type="ECO:0000313" key="3">
    <source>
        <dbReference type="Proteomes" id="UP000053268"/>
    </source>
</evidence>
<dbReference type="Proteomes" id="UP000053268">
    <property type="component" value="Unassembled WGS sequence"/>
</dbReference>
<evidence type="ECO:0000313" key="2">
    <source>
        <dbReference type="EMBL" id="KPI93097.1"/>
    </source>
</evidence>
<feature type="compositionally biased region" description="Polar residues" evidence="1">
    <location>
        <begin position="168"/>
        <end position="178"/>
    </location>
</feature>
<sequence length="271" mass="31127">MEMLLDKFKREQGGLRRTRSVRASLRLIGNRWRSAKDGEQSEDIESKRDIVFSKHIWCDADNSIAYTGLEGTYRPKTPIMAKRKPEVAKQRRKSGNIDLTLKPQQHRKVEKAKFTDIFLNKKQKSVSAKELLPPQKVPPKAAAILHIHSPIKDKAKKKLKIVGKSESAKSITETSVPQRTRRGSESELSVTQSHGCVNHAFVYSTPPKERKLALTPHSPSYLTVSRDSVRAELKTNLRRAYVFFQTMFYIYAKFQRDPCTRSRDTFRQTSI</sequence>
<gene>
    <name evidence="2" type="ORF">RR46_14318</name>
</gene>
<name>A0A194PIF4_PAPXU</name>
<dbReference type="AlphaFoldDB" id="A0A194PIF4"/>
<dbReference type="EMBL" id="KQ459603">
    <property type="protein sequence ID" value="KPI93097.1"/>
    <property type="molecule type" value="Genomic_DNA"/>
</dbReference>
<keyword evidence="3" id="KW-1185">Reference proteome</keyword>
<accession>A0A194PIF4</accession>
<feature type="region of interest" description="Disordered" evidence="1">
    <location>
        <begin position="167"/>
        <end position="189"/>
    </location>
</feature>
<proteinExistence type="predicted"/>